<dbReference type="GO" id="GO:0005524">
    <property type="term" value="F:ATP binding"/>
    <property type="evidence" value="ECO:0007669"/>
    <property type="project" value="UniProtKB-KW"/>
</dbReference>
<dbReference type="GO" id="GO:0000155">
    <property type="term" value="F:phosphorelay sensor kinase activity"/>
    <property type="evidence" value="ECO:0007669"/>
    <property type="project" value="InterPro"/>
</dbReference>
<dbReference type="Gene3D" id="3.30.565.10">
    <property type="entry name" value="Histidine kinase-like ATPase, C-terminal domain"/>
    <property type="match status" value="1"/>
</dbReference>
<evidence type="ECO:0000256" key="4">
    <source>
        <dbReference type="ARBA" id="ARBA00022475"/>
    </source>
</evidence>
<keyword evidence="6" id="KW-0808">Transferase</keyword>
<evidence type="ECO:0000256" key="13">
    <source>
        <dbReference type="ARBA" id="ARBA00023136"/>
    </source>
</evidence>
<dbReference type="PANTHER" id="PTHR45528:SF1">
    <property type="entry name" value="SENSOR HISTIDINE KINASE CPXA"/>
    <property type="match status" value="1"/>
</dbReference>
<proteinExistence type="predicted"/>
<sequence>MKIKTWLLISYFVVMVLPLIAAYLLFGWIQSYNNEQKVTEHVETVSALQSLNQSLSDPKLYSSKTYRKRLDTIANTKQSIALFNPDGVVIYTSNPSFMPAHYGIGKQQLYEGLYSLERGYRTYTYKQPVFSENELVGFFHVELARDTWVAGVKNRSLLVGGLFIFVFILIYICIIRLVNKKLNIRLTGLMNEMTAFAAGTQVKEKPTNNDEIGKLTKHFYDIRRQINNARKYLEQEQQAKEYLIASVSHDLKTPLTSIKAYAESLQVEKDLSPSEKRDYQRVIKEKADFMQQMLDDLLTFTLLQSPKHDMELVEVDGSEFFEMLVGDYEPLCKKKNICLQAYADVQGLFEVNPKQIIRIADNLVSNAISHTPENGRIWIAAVSEPAKLKDEIFDFVDPEDFVTPMPSSYFIVQNEGKGIKEENLLRVFDPLYQVDEARSKRDAQGTGLGLSITKQIMEKHGGTVKLFSKEEVGTCVICVLPQRGEKIVNEGN</sequence>
<dbReference type="AlphaFoldDB" id="A0AAC9IZH6"/>
<dbReference type="PANTHER" id="PTHR45528">
    <property type="entry name" value="SENSOR HISTIDINE KINASE CPXA"/>
    <property type="match status" value="1"/>
</dbReference>
<dbReference type="SMART" id="SM00387">
    <property type="entry name" value="HATPase_c"/>
    <property type="match status" value="1"/>
</dbReference>
<evidence type="ECO:0000256" key="7">
    <source>
        <dbReference type="ARBA" id="ARBA00022692"/>
    </source>
</evidence>
<evidence type="ECO:0000256" key="2">
    <source>
        <dbReference type="ARBA" id="ARBA00004651"/>
    </source>
</evidence>
<dbReference type="InterPro" id="IPR036097">
    <property type="entry name" value="HisK_dim/P_sf"/>
</dbReference>
<dbReference type="EC" id="2.7.13.3" evidence="3"/>
<dbReference type="InterPro" id="IPR036890">
    <property type="entry name" value="HATPase_C_sf"/>
</dbReference>
<keyword evidence="13 14" id="KW-0472">Membrane</keyword>
<evidence type="ECO:0000256" key="1">
    <source>
        <dbReference type="ARBA" id="ARBA00000085"/>
    </source>
</evidence>
<evidence type="ECO:0000256" key="12">
    <source>
        <dbReference type="ARBA" id="ARBA00023012"/>
    </source>
</evidence>
<evidence type="ECO:0000256" key="10">
    <source>
        <dbReference type="ARBA" id="ARBA00022840"/>
    </source>
</evidence>
<evidence type="ECO:0000256" key="9">
    <source>
        <dbReference type="ARBA" id="ARBA00022777"/>
    </source>
</evidence>
<dbReference type="InterPro" id="IPR005467">
    <property type="entry name" value="His_kinase_dom"/>
</dbReference>
<keyword evidence="5" id="KW-0597">Phosphoprotein</keyword>
<dbReference type="PRINTS" id="PR00344">
    <property type="entry name" value="BCTRLSENSOR"/>
</dbReference>
<evidence type="ECO:0000256" key="5">
    <source>
        <dbReference type="ARBA" id="ARBA00022553"/>
    </source>
</evidence>
<keyword evidence="9 16" id="KW-0418">Kinase</keyword>
<dbReference type="InterPro" id="IPR004358">
    <property type="entry name" value="Sig_transdc_His_kin-like_C"/>
</dbReference>
<dbReference type="InterPro" id="IPR003661">
    <property type="entry name" value="HisK_dim/P_dom"/>
</dbReference>
<dbReference type="GeneID" id="71514038"/>
<evidence type="ECO:0000313" key="17">
    <source>
        <dbReference type="Proteomes" id="UP000182945"/>
    </source>
</evidence>
<dbReference type="KEGG" id="vhl:BME96_06535"/>
<feature type="transmembrane region" description="Helical" evidence="14">
    <location>
        <begin position="157"/>
        <end position="178"/>
    </location>
</feature>
<evidence type="ECO:0000259" key="15">
    <source>
        <dbReference type="PROSITE" id="PS50109"/>
    </source>
</evidence>
<dbReference type="Pfam" id="PF02518">
    <property type="entry name" value="HATPase_c"/>
    <property type="match status" value="1"/>
</dbReference>
<gene>
    <name evidence="16" type="ORF">BME96_06535</name>
</gene>
<dbReference type="CDD" id="cd00082">
    <property type="entry name" value="HisKA"/>
    <property type="match status" value="1"/>
</dbReference>
<evidence type="ECO:0000256" key="8">
    <source>
        <dbReference type="ARBA" id="ARBA00022741"/>
    </source>
</evidence>
<keyword evidence="10" id="KW-0067">ATP-binding</keyword>
<dbReference type="SUPFAM" id="SSF47384">
    <property type="entry name" value="Homodimeric domain of signal transducing histidine kinase"/>
    <property type="match status" value="1"/>
</dbReference>
<evidence type="ECO:0000256" key="3">
    <source>
        <dbReference type="ARBA" id="ARBA00012438"/>
    </source>
</evidence>
<feature type="domain" description="Histidine kinase" evidence="15">
    <location>
        <begin position="246"/>
        <end position="484"/>
    </location>
</feature>
<dbReference type="SMART" id="SM00388">
    <property type="entry name" value="HisKA"/>
    <property type="match status" value="1"/>
</dbReference>
<dbReference type="CDD" id="cd00075">
    <property type="entry name" value="HATPase"/>
    <property type="match status" value="1"/>
</dbReference>
<dbReference type="Gene3D" id="1.10.287.130">
    <property type="match status" value="1"/>
</dbReference>
<reference evidence="16 17" key="1">
    <citation type="submission" date="2016-11" db="EMBL/GenBank/DDBJ databases">
        <title>Complete genome sequencing of Virgibacillus halodenitrificans PDB-F2.</title>
        <authorList>
            <person name="Sun Z."/>
            <person name="Zhou Y."/>
            <person name="Li H."/>
        </authorList>
    </citation>
    <scope>NUCLEOTIDE SEQUENCE [LARGE SCALE GENOMIC DNA]</scope>
    <source>
        <strain evidence="16 17">PDB-F2</strain>
    </source>
</reference>
<dbReference type="SUPFAM" id="SSF55874">
    <property type="entry name" value="ATPase domain of HSP90 chaperone/DNA topoisomerase II/histidine kinase"/>
    <property type="match status" value="1"/>
</dbReference>
<dbReference type="GO" id="GO:0005886">
    <property type="term" value="C:plasma membrane"/>
    <property type="evidence" value="ECO:0007669"/>
    <property type="project" value="UniProtKB-SubCell"/>
</dbReference>
<keyword evidence="12" id="KW-0902">Two-component regulatory system</keyword>
<feature type="transmembrane region" description="Helical" evidence="14">
    <location>
        <begin position="7"/>
        <end position="29"/>
    </location>
</feature>
<dbReference type="EMBL" id="CP017962">
    <property type="protein sequence ID" value="APC47847.1"/>
    <property type="molecule type" value="Genomic_DNA"/>
</dbReference>
<dbReference type="RefSeq" id="WP_071648699.1">
    <property type="nucleotide sequence ID" value="NZ_CP017962.1"/>
</dbReference>
<keyword evidence="11 14" id="KW-1133">Transmembrane helix</keyword>
<comment type="catalytic activity">
    <reaction evidence="1">
        <text>ATP + protein L-histidine = ADP + protein N-phospho-L-histidine.</text>
        <dbReference type="EC" id="2.7.13.3"/>
    </reaction>
</comment>
<keyword evidence="8" id="KW-0547">Nucleotide-binding</keyword>
<dbReference type="Proteomes" id="UP000182945">
    <property type="component" value="Chromosome"/>
</dbReference>
<dbReference type="PROSITE" id="PS50109">
    <property type="entry name" value="HIS_KIN"/>
    <property type="match status" value="1"/>
</dbReference>
<evidence type="ECO:0000256" key="6">
    <source>
        <dbReference type="ARBA" id="ARBA00022679"/>
    </source>
</evidence>
<dbReference type="InterPro" id="IPR050398">
    <property type="entry name" value="HssS/ArlS-like"/>
</dbReference>
<evidence type="ECO:0000256" key="11">
    <source>
        <dbReference type="ARBA" id="ARBA00022989"/>
    </source>
</evidence>
<accession>A0AAC9IZH6</accession>
<organism evidence="16 17">
    <name type="scientific">Virgibacillus halodenitrificans</name>
    <name type="common">Bacillus halodenitrificans</name>
    <dbReference type="NCBI Taxonomy" id="1482"/>
    <lineage>
        <taxon>Bacteria</taxon>
        <taxon>Bacillati</taxon>
        <taxon>Bacillota</taxon>
        <taxon>Bacilli</taxon>
        <taxon>Bacillales</taxon>
        <taxon>Bacillaceae</taxon>
        <taxon>Virgibacillus</taxon>
    </lineage>
</organism>
<name>A0AAC9IZH6_VIRHA</name>
<comment type="subcellular location">
    <subcellularLocation>
        <location evidence="2">Cell membrane</location>
        <topology evidence="2">Multi-pass membrane protein</topology>
    </subcellularLocation>
</comment>
<keyword evidence="4" id="KW-1003">Cell membrane</keyword>
<keyword evidence="7 14" id="KW-0812">Transmembrane</keyword>
<dbReference type="Gene3D" id="6.10.340.10">
    <property type="match status" value="1"/>
</dbReference>
<protein>
    <recommendedName>
        <fullName evidence="3">histidine kinase</fullName>
        <ecNumber evidence="3">2.7.13.3</ecNumber>
    </recommendedName>
</protein>
<evidence type="ECO:0000313" key="16">
    <source>
        <dbReference type="EMBL" id="APC47847.1"/>
    </source>
</evidence>
<dbReference type="Pfam" id="PF00512">
    <property type="entry name" value="HisKA"/>
    <property type="match status" value="1"/>
</dbReference>
<dbReference type="InterPro" id="IPR003594">
    <property type="entry name" value="HATPase_dom"/>
</dbReference>
<evidence type="ECO:0000256" key="14">
    <source>
        <dbReference type="SAM" id="Phobius"/>
    </source>
</evidence>